<dbReference type="AlphaFoldDB" id="D0WIT9"/>
<dbReference type="HOGENOM" id="CLU_3239704_0_0_11"/>
<protein>
    <submittedName>
        <fullName evidence="2">Uncharacterized protein</fullName>
    </submittedName>
</protein>
<evidence type="ECO:0000313" key="3">
    <source>
        <dbReference type="Proteomes" id="UP000006001"/>
    </source>
</evidence>
<keyword evidence="3" id="KW-1185">Reference proteome</keyword>
<dbReference type="STRING" id="649764.HMPREF0762_01764"/>
<comment type="caution">
    <text evidence="2">The sequence shown here is derived from an EMBL/GenBank/DDBJ whole genome shotgun (WGS) entry which is preliminary data.</text>
</comment>
<feature type="region of interest" description="Disordered" evidence="1">
    <location>
        <begin position="1"/>
        <end position="43"/>
    </location>
</feature>
<sequence>MAMHAVRSSTSKAGRRRPNARRGSPYRVDDAATIPQETRSSRP</sequence>
<organism evidence="2 3">
    <name type="scientific">Slackia exigua (strain ATCC 700122 / DSM 15923 / CIP 105133 / JCM 11022 / KCTC 5966 / S-7)</name>
    <dbReference type="NCBI Taxonomy" id="649764"/>
    <lineage>
        <taxon>Bacteria</taxon>
        <taxon>Bacillati</taxon>
        <taxon>Actinomycetota</taxon>
        <taxon>Coriobacteriia</taxon>
        <taxon>Eggerthellales</taxon>
        <taxon>Eggerthellaceae</taxon>
        <taxon>Slackia</taxon>
    </lineage>
</organism>
<evidence type="ECO:0000313" key="2">
    <source>
        <dbReference type="EMBL" id="EEZ60287.1"/>
    </source>
</evidence>
<dbReference type="Proteomes" id="UP000006001">
    <property type="component" value="Unassembled WGS sequence"/>
</dbReference>
<proteinExistence type="predicted"/>
<accession>D0WIT9</accession>
<dbReference type="EMBL" id="ACUX02000019">
    <property type="protein sequence ID" value="EEZ60287.1"/>
    <property type="molecule type" value="Genomic_DNA"/>
</dbReference>
<name>D0WIT9_SLAES</name>
<gene>
    <name evidence="2" type="ORF">HMPREF0762_01764</name>
</gene>
<reference evidence="2" key="1">
    <citation type="submission" date="2009-10" db="EMBL/GenBank/DDBJ databases">
        <authorList>
            <person name="Weinstock G."/>
            <person name="Sodergren E."/>
            <person name="Clifton S."/>
            <person name="Fulton L."/>
            <person name="Fulton B."/>
            <person name="Courtney L."/>
            <person name="Fronick C."/>
            <person name="Harrison M."/>
            <person name="Strong C."/>
            <person name="Farmer C."/>
            <person name="Delahaunty K."/>
            <person name="Markovic C."/>
            <person name="Hall O."/>
            <person name="Minx P."/>
            <person name="Tomlinson C."/>
            <person name="Mitreva M."/>
            <person name="Nelson J."/>
            <person name="Hou S."/>
            <person name="Wollam A."/>
            <person name="Pepin K.H."/>
            <person name="Johnson M."/>
            <person name="Bhonagiri V."/>
            <person name="Nash W.E."/>
            <person name="Warren W."/>
            <person name="Chinwalla A."/>
            <person name="Mardis E.R."/>
            <person name="Wilson R.K."/>
        </authorList>
    </citation>
    <scope>NUCLEOTIDE SEQUENCE [LARGE SCALE GENOMIC DNA]</scope>
    <source>
        <strain evidence="2">ATCC 700122</strain>
    </source>
</reference>
<evidence type="ECO:0000256" key="1">
    <source>
        <dbReference type="SAM" id="MobiDB-lite"/>
    </source>
</evidence>